<dbReference type="Pfam" id="PF12762">
    <property type="entry name" value="DDE_Tnp_IS1595"/>
    <property type="match status" value="1"/>
</dbReference>
<evidence type="ECO:0000313" key="4">
    <source>
        <dbReference type="Proteomes" id="UP000030764"/>
    </source>
</evidence>
<name>A0A085M8I4_9BILA</name>
<dbReference type="AlphaFoldDB" id="A0A085M8I4"/>
<dbReference type="Proteomes" id="UP000030758">
    <property type="component" value="Unassembled WGS sequence"/>
</dbReference>
<dbReference type="PANTHER" id="PTHR47163">
    <property type="entry name" value="DDE_TNP_IS1595 DOMAIN-CONTAINING PROTEIN"/>
    <property type="match status" value="1"/>
</dbReference>
<dbReference type="SMART" id="SM01126">
    <property type="entry name" value="DDE_Tnp_IS1595"/>
    <property type="match status" value="1"/>
</dbReference>
<gene>
    <name evidence="2" type="ORF">M513_05636</name>
    <name evidence="3" type="ORF">M514_05636</name>
</gene>
<dbReference type="InterPro" id="IPR053164">
    <property type="entry name" value="IS1016-like_transposase"/>
</dbReference>
<organism evidence="2 4">
    <name type="scientific">Trichuris suis</name>
    <name type="common">pig whipworm</name>
    <dbReference type="NCBI Taxonomy" id="68888"/>
    <lineage>
        <taxon>Eukaryota</taxon>
        <taxon>Metazoa</taxon>
        <taxon>Ecdysozoa</taxon>
        <taxon>Nematoda</taxon>
        <taxon>Enoplea</taxon>
        <taxon>Dorylaimia</taxon>
        <taxon>Trichinellida</taxon>
        <taxon>Trichuridae</taxon>
        <taxon>Trichuris</taxon>
    </lineage>
</organism>
<proteinExistence type="predicted"/>
<evidence type="ECO:0000313" key="2">
    <source>
        <dbReference type="EMBL" id="KFD53530.1"/>
    </source>
</evidence>
<keyword evidence="4" id="KW-1185">Reference proteome</keyword>
<feature type="domain" description="ISXO2-like transposase" evidence="1">
    <location>
        <begin position="42"/>
        <end position="168"/>
    </location>
</feature>
<dbReference type="PANTHER" id="PTHR47163:SF2">
    <property type="entry name" value="SI:DKEY-17M8.2"/>
    <property type="match status" value="1"/>
</dbReference>
<evidence type="ECO:0000259" key="1">
    <source>
        <dbReference type="SMART" id="SM01126"/>
    </source>
</evidence>
<dbReference type="EMBL" id="KL367480">
    <property type="protein sequence ID" value="KFD71799.1"/>
    <property type="molecule type" value="Genomic_DNA"/>
</dbReference>
<dbReference type="EMBL" id="KL363216">
    <property type="protein sequence ID" value="KFD53530.1"/>
    <property type="molecule type" value="Genomic_DNA"/>
</dbReference>
<dbReference type="Proteomes" id="UP000030764">
    <property type="component" value="Unassembled WGS sequence"/>
</dbReference>
<sequence length="190" mass="21632">MAAKSVHSSNKSTSAFLNFSNSKWITVTSYAINLTGLYPVVPAGGDDRAKIPSRVFLNPWNNALSQVLLNLRGMRFRRCRVNPWNNGFSRPGTTVITDECCGYQFLSREGYTHMRVNHSRNLVNRASGAHTQSIELLWSQAKRGNKIRSGTHWTSLPLHLCEFMWKKRLESGDDPFEKPLEDIAKFYPLQ</sequence>
<evidence type="ECO:0000313" key="3">
    <source>
        <dbReference type="EMBL" id="KFD71799.1"/>
    </source>
</evidence>
<protein>
    <recommendedName>
        <fullName evidence="1">ISXO2-like transposase domain-containing protein</fullName>
    </recommendedName>
</protein>
<dbReference type="InterPro" id="IPR024445">
    <property type="entry name" value="Tnp_ISXO2-like"/>
</dbReference>
<reference evidence="2 4" key="1">
    <citation type="journal article" date="2014" name="Nat. Genet.">
        <title>Genome and transcriptome of the porcine whipworm Trichuris suis.</title>
        <authorList>
            <person name="Jex A.R."/>
            <person name="Nejsum P."/>
            <person name="Schwarz E.M."/>
            <person name="Hu L."/>
            <person name="Young N.D."/>
            <person name="Hall R.S."/>
            <person name="Korhonen P.K."/>
            <person name="Liao S."/>
            <person name="Thamsborg S."/>
            <person name="Xia J."/>
            <person name="Xu P."/>
            <person name="Wang S."/>
            <person name="Scheerlinck J.P."/>
            <person name="Hofmann A."/>
            <person name="Sternberg P.W."/>
            <person name="Wang J."/>
            <person name="Gasser R.B."/>
        </authorList>
    </citation>
    <scope>NUCLEOTIDE SEQUENCE [LARGE SCALE GENOMIC DNA]</scope>
    <source>
        <strain evidence="3">DCEP-RM93F</strain>
        <strain evidence="2">DCEP-RM93M</strain>
    </source>
</reference>
<accession>A0A085M8I4</accession>